<dbReference type="EMBL" id="QXFY01002993">
    <property type="protein sequence ID" value="KAE9289857.1"/>
    <property type="molecule type" value="Genomic_DNA"/>
</dbReference>
<dbReference type="Proteomes" id="UP000440732">
    <property type="component" value="Unassembled WGS sequence"/>
</dbReference>
<gene>
    <name evidence="5" type="ORF">PF001_g25738</name>
    <name evidence="4" type="ORF">PF006_g26085</name>
    <name evidence="3" type="ORF">PF007_g26653</name>
    <name evidence="6" type="ORF">PF008_g25789</name>
    <name evidence="1" type="ORF">PF009_g27348</name>
    <name evidence="2" type="ORF">PF010_g26175</name>
</gene>
<evidence type="ECO:0000313" key="11">
    <source>
        <dbReference type="Proteomes" id="UP000486351"/>
    </source>
</evidence>
<dbReference type="Proteomes" id="UP000488956">
    <property type="component" value="Unassembled WGS sequence"/>
</dbReference>
<evidence type="ECO:0000313" key="7">
    <source>
        <dbReference type="Proteomes" id="UP000429523"/>
    </source>
</evidence>
<protein>
    <recommendedName>
        <fullName evidence="13">DUF659 domain-containing protein</fullName>
    </recommendedName>
</protein>
<comment type="caution">
    <text evidence="5">The sequence shown here is derived from an EMBL/GenBank/DDBJ whole genome shotgun (WGS) entry which is preliminary data.</text>
</comment>
<evidence type="ECO:0000313" key="10">
    <source>
        <dbReference type="Proteomes" id="UP000441208"/>
    </source>
</evidence>
<dbReference type="Proteomes" id="UP000437068">
    <property type="component" value="Unassembled WGS sequence"/>
</dbReference>
<dbReference type="EMBL" id="QXGA01003204">
    <property type="protein sequence ID" value="KAE9086172.1"/>
    <property type="molecule type" value="Genomic_DNA"/>
</dbReference>
<dbReference type="EMBL" id="QXGF01003111">
    <property type="protein sequence ID" value="KAE8922392.1"/>
    <property type="molecule type" value="Genomic_DNA"/>
</dbReference>
<dbReference type="EMBL" id="QXFX01003177">
    <property type="protein sequence ID" value="KAE9070675.1"/>
    <property type="molecule type" value="Genomic_DNA"/>
</dbReference>
<evidence type="ECO:0000313" key="9">
    <source>
        <dbReference type="Proteomes" id="UP000440732"/>
    </source>
</evidence>
<name>A0A6A4BPN2_9STRA</name>
<proteinExistence type="predicted"/>
<evidence type="ECO:0000313" key="1">
    <source>
        <dbReference type="EMBL" id="KAE8922392.1"/>
    </source>
</evidence>
<reference evidence="7 8" key="1">
    <citation type="submission" date="2018-08" db="EMBL/GenBank/DDBJ databases">
        <title>Genomic investigation of the strawberry pathogen Phytophthora fragariae indicates pathogenicity is determined by transcriptional variation in three key races.</title>
        <authorList>
            <person name="Adams T.M."/>
            <person name="Armitage A.D."/>
            <person name="Sobczyk M.K."/>
            <person name="Bates H.J."/>
            <person name="Dunwell J.M."/>
            <person name="Nellist C.F."/>
            <person name="Harrison R.J."/>
        </authorList>
    </citation>
    <scope>NUCLEOTIDE SEQUENCE [LARGE SCALE GENOMIC DNA]</scope>
    <source>
        <strain evidence="5 8">A4</strain>
        <strain evidence="4 9">NOV-5</strain>
        <strain evidence="3 10">NOV-71</strain>
        <strain evidence="6 11">NOV-77</strain>
        <strain evidence="1 7">NOV-9</strain>
        <strain evidence="2 12">ONT-3</strain>
    </source>
</reference>
<evidence type="ECO:0000313" key="5">
    <source>
        <dbReference type="EMBL" id="KAE9277265.1"/>
    </source>
</evidence>
<organism evidence="5 8">
    <name type="scientific">Phytophthora fragariae</name>
    <dbReference type="NCBI Taxonomy" id="53985"/>
    <lineage>
        <taxon>Eukaryota</taxon>
        <taxon>Sar</taxon>
        <taxon>Stramenopiles</taxon>
        <taxon>Oomycota</taxon>
        <taxon>Peronosporomycetes</taxon>
        <taxon>Peronosporales</taxon>
        <taxon>Peronosporaceae</taxon>
        <taxon>Phytophthora</taxon>
    </lineage>
</organism>
<sequence length="67" mass="7056">MPSYEIGHAGLLGALHLLQPGVDVPTSEQLATSFLGRAYTKSMKVLTVTLAGKIVTLVTDGWTDNNG</sequence>
<accession>A0A6A4BPN2</accession>
<evidence type="ECO:0000313" key="12">
    <source>
        <dbReference type="Proteomes" id="UP000488956"/>
    </source>
</evidence>
<evidence type="ECO:0000313" key="4">
    <source>
        <dbReference type="EMBL" id="KAE9086172.1"/>
    </source>
</evidence>
<dbReference type="EMBL" id="QXFZ01003118">
    <property type="protein sequence ID" value="KAE9071190.1"/>
    <property type="molecule type" value="Genomic_DNA"/>
</dbReference>
<evidence type="ECO:0000313" key="6">
    <source>
        <dbReference type="EMBL" id="KAE9289857.1"/>
    </source>
</evidence>
<dbReference type="Proteomes" id="UP000429523">
    <property type="component" value="Unassembled WGS sequence"/>
</dbReference>
<dbReference type="EMBL" id="QXGE01003072">
    <property type="protein sequence ID" value="KAE9277265.1"/>
    <property type="molecule type" value="Genomic_DNA"/>
</dbReference>
<evidence type="ECO:0008006" key="13">
    <source>
        <dbReference type="Google" id="ProtNLM"/>
    </source>
</evidence>
<dbReference type="Proteomes" id="UP000486351">
    <property type="component" value="Unassembled WGS sequence"/>
</dbReference>
<evidence type="ECO:0000313" key="3">
    <source>
        <dbReference type="EMBL" id="KAE9071190.1"/>
    </source>
</evidence>
<dbReference type="Proteomes" id="UP000441208">
    <property type="component" value="Unassembled WGS sequence"/>
</dbReference>
<dbReference type="AlphaFoldDB" id="A0A6A4BPN2"/>
<evidence type="ECO:0000313" key="2">
    <source>
        <dbReference type="EMBL" id="KAE9070675.1"/>
    </source>
</evidence>
<evidence type="ECO:0000313" key="8">
    <source>
        <dbReference type="Proteomes" id="UP000437068"/>
    </source>
</evidence>